<organism evidence="2 3">
    <name type="scientific">Parabacteroides distasonis</name>
    <dbReference type="NCBI Taxonomy" id="823"/>
    <lineage>
        <taxon>Bacteria</taxon>
        <taxon>Pseudomonadati</taxon>
        <taxon>Bacteroidota</taxon>
        <taxon>Bacteroidia</taxon>
        <taxon>Bacteroidales</taxon>
        <taxon>Tannerellaceae</taxon>
        <taxon>Parabacteroides</taxon>
    </lineage>
</organism>
<comment type="caution">
    <text evidence="2">The sequence shown here is derived from an EMBL/GenBank/DDBJ whole genome shotgun (WGS) entry which is preliminary data.</text>
</comment>
<dbReference type="InterPro" id="IPR001173">
    <property type="entry name" value="Glyco_trans_2-like"/>
</dbReference>
<gene>
    <name evidence="2" type="ORF">FSA05_05955</name>
</gene>
<evidence type="ECO:0000313" key="2">
    <source>
        <dbReference type="EMBL" id="TWV63674.1"/>
    </source>
</evidence>
<dbReference type="AlphaFoldDB" id="A0A5C6KMJ6"/>
<reference evidence="2 3" key="1">
    <citation type="submission" date="2019-07" db="EMBL/GenBank/DDBJ databases">
        <title>Genome sequencing of Parabacteroides distasonis iSURF_7.</title>
        <authorList>
            <person name="Degefu H.N."/>
            <person name="Ruoff K.L."/>
            <person name="Price C.E."/>
            <person name="Valls R.A."/>
            <person name="O'Toole G.A."/>
        </authorList>
    </citation>
    <scope>NUCLEOTIDE SEQUENCE [LARGE SCALE GENOMIC DNA]</scope>
    <source>
        <strain evidence="2 3">CFPLTA003_1B</strain>
    </source>
</reference>
<evidence type="ECO:0000259" key="1">
    <source>
        <dbReference type="Pfam" id="PF00535"/>
    </source>
</evidence>
<dbReference type="InterPro" id="IPR029044">
    <property type="entry name" value="Nucleotide-diphossugar_trans"/>
</dbReference>
<protein>
    <submittedName>
        <fullName evidence="2">Glycosyltransferase</fullName>
    </submittedName>
</protein>
<dbReference type="PANTHER" id="PTHR22916">
    <property type="entry name" value="GLYCOSYLTRANSFERASE"/>
    <property type="match status" value="1"/>
</dbReference>
<dbReference type="Pfam" id="PF00535">
    <property type="entry name" value="Glycos_transf_2"/>
    <property type="match status" value="1"/>
</dbReference>
<dbReference type="PANTHER" id="PTHR22916:SF3">
    <property type="entry name" value="UDP-GLCNAC:BETAGAL BETA-1,3-N-ACETYLGLUCOSAMINYLTRANSFERASE-LIKE PROTEIN 1"/>
    <property type="match status" value="1"/>
</dbReference>
<dbReference type="Gene3D" id="3.90.550.10">
    <property type="entry name" value="Spore Coat Polysaccharide Biosynthesis Protein SpsA, Chain A"/>
    <property type="match status" value="1"/>
</dbReference>
<proteinExistence type="predicted"/>
<dbReference type="RefSeq" id="WP_146375144.1">
    <property type="nucleotide sequence ID" value="NZ_VOHW01000002.1"/>
</dbReference>
<name>A0A5C6KMJ6_PARDI</name>
<accession>A0A5C6KMJ6</accession>
<dbReference type="GO" id="GO:0016758">
    <property type="term" value="F:hexosyltransferase activity"/>
    <property type="evidence" value="ECO:0007669"/>
    <property type="project" value="UniProtKB-ARBA"/>
</dbReference>
<keyword evidence="2" id="KW-0808">Transferase</keyword>
<feature type="domain" description="Glycosyltransferase 2-like" evidence="1">
    <location>
        <begin position="4"/>
        <end position="161"/>
    </location>
</feature>
<dbReference type="SUPFAM" id="SSF53448">
    <property type="entry name" value="Nucleotide-diphospho-sugar transferases"/>
    <property type="match status" value="1"/>
</dbReference>
<sequence>MKVSVAMAVYNGEKYVRDQIVSILSQLRKDDELIISYDESSDNSLSILTEFAQSDKRVKIYDNPYKPGVVKNFQNAVEHCLGDIIFLSDQDDVWLPNKVDKVLREFENPHVAVVIHDSKLTDSDLNVRFKSTFKLRGGVRTSFLGNIYRLSYIGCCMAFRSFYKELVVPFPTIYRSHDWWIGSILSCGKTKIKAIDEALILHREHANNATPKSRPPLNYQLQVRWIIIKNVIARYLYKIRIDKSHNL</sequence>
<dbReference type="Proteomes" id="UP000315827">
    <property type="component" value="Unassembled WGS sequence"/>
</dbReference>
<evidence type="ECO:0000313" key="3">
    <source>
        <dbReference type="Proteomes" id="UP000315827"/>
    </source>
</evidence>
<dbReference type="EMBL" id="VOHW01000002">
    <property type="protein sequence ID" value="TWV63674.1"/>
    <property type="molecule type" value="Genomic_DNA"/>
</dbReference>